<dbReference type="AlphaFoldDB" id="A0A4Q1C3Y0"/>
<dbReference type="EMBL" id="SDHX01000002">
    <property type="protein sequence ID" value="RXK53077.1"/>
    <property type="molecule type" value="Genomic_DNA"/>
</dbReference>
<organism evidence="2 3">
    <name type="scientific">Oleiharenicola lentus</name>
    <dbReference type="NCBI Taxonomy" id="2508720"/>
    <lineage>
        <taxon>Bacteria</taxon>
        <taxon>Pseudomonadati</taxon>
        <taxon>Verrucomicrobiota</taxon>
        <taxon>Opitutia</taxon>
        <taxon>Opitutales</taxon>
        <taxon>Opitutaceae</taxon>
        <taxon>Oleiharenicola</taxon>
    </lineage>
</organism>
<reference evidence="2 3" key="1">
    <citation type="submission" date="2019-01" db="EMBL/GenBank/DDBJ databases">
        <title>Lacunisphaera sp. strain TWA-58.</title>
        <authorList>
            <person name="Chen W.-M."/>
        </authorList>
    </citation>
    <scope>NUCLEOTIDE SEQUENCE [LARGE SCALE GENOMIC DNA]</scope>
    <source>
        <strain evidence="2 3">TWA-58</strain>
    </source>
</reference>
<keyword evidence="1" id="KW-1133">Transmembrane helix</keyword>
<sequence length="244" mass="26832">MSFSSPIVRRRVWVGILVGVAGVVSWAWWVRGQQKLTGSEKRAAQPFVQLAGAGSTATNRILQERAELMDPTPLFFPTDWNFGQRPLNAERLRQPGQVFGLYEPKLTVNEQGLASYGAETIQVPQQPTDLLAQGNEVPFAGIGQVDRKLTTLPVRAGYLEIRRFGSEEVIEEKPLTGGVQFPRTDFAPVEFLVVVGVGGLIGDPILLSGSGWDEVDGYLRTYLASSYRLGERLSPGRYRVLVGT</sequence>
<feature type="transmembrane region" description="Helical" evidence="1">
    <location>
        <begin position="12"/>
        <end position="29"/>
    </location>
</feature>
<evidence type="ECO:0000256" key="1">
    <source>
        <dbReference type="SAM" id="Phobius"/>
    </source>
</evidence>
<evidence type="ECO:0000313" key="2">
    <source>
        <dbReference type="EMBL" id="RXK53077.1"/>
    </source>
</evidence>
<dbReference type="OrthoDB" id="197095at2"/>
<name>A0A4Q1C3Y0_9BACT</name>
<comment type="caution">
    <text evidence="2">The sequence shown here is derived from an EMBL/GenBank/DDBJ whole genome shotgun (WGS) entry which is preliminary data.</text>
</comment>
<proteinExistence type="predicted"/>
<evidence type="ECO:0000313" key="3">
    <source>
        <dbReference type="Proteomes" id="UP000290218"/>
    </source>
</evidence>
<gene>
    <name evidence="2" type="ORF">ESB00_15310</name>
</gene>
<keyword evidence="1" id="KW-0472">Membrane</keyword>
<keyword evidence="1" id="KW-0812">Transmembrane</keyword>
<keyword evidence="3" id="KW-1185">Reference proteome</keyword>
<accession>A0A4Q1C3Y0</accession>
<protein>
    <submittedName>
        <fullName evidence="2">Uncharacterized protein</fullName>
    </submittedName>
</protein>
<dbReference type="Proteomes" id="UP000290218">
    <property type="component" value="Unassembled WGS sequence"/>
</dbReference>
<dbReference type="RefSeq" id="WP_129048665.1">
    <property type="nucleotide sequence ID" value="NZ_SDHX01000002.1"/>
</dbReference>